<dbReference type="InterPro" id="IPR018669">
    <property type="entry name" value="Toxin_HigB"/>
</dbReference>
<dbReference type="GO" id="GO:0003723">
    <property type="term" value="F:RNA binding"/>
    <property type="evidence" value="ECO:0007669"/>
    <property type="project" value="InterPro"/>
</dbReference>
<dbReference type="EMBL" id="UGUS01000002">
    <property type="protein sequence ID" value="SUD28527.1"/>
    <property type="molecule type" value="Genomic_DNA"/>
</dbReference>
<dbReference type="GO" id="GO:0016787">
    <property type="term" value="F:hydrolase activity"/>
    <property type="evidence" value="ECO:0007669"/>
    <property type="project" value="UniProtKB-KW"/>
</dbReference>
<dbReference type="Pfam" id="PF09907">
    <property type="entry name" value="HigB_toxin"/>
    <property type="match status" value="1"/>
</dbReference>
<gene>
    <name evidence="1" type="primary">higB</name>
    <name evidence="1" type="ORF">NCTC10392_00854</name>
</gene>
<dbReference type="EC" id="3.1.-.-" evidence="1"/>
<reference evidence="1 2" key="1">
    <citation type="submission" date="2018-06" db="EMBL/GenBank/DDBJ databases">
        <authorList>
            <consortium name="Pathogen Informatics"/>
            <person name="Doyle S."/>
        </authorList>
    </citation>
    <scope>NUCLEOTIDE SEQUENCE [LARGE SCALE GENOMIC DNA]</scope>
    <source>
        <strain evidence="1 2">NCTC10392</strain>
    </source>
</reference>
<name>A0A379I952_PSEFL</name>
<proteinExistence type="predicted"/>
<dbReference type="AlphaFoldDB" id="A0A379I952"/>
<dbReference type="GO" id="GO:0004519">
    <property type="term" value="F:endonuclease activity"/>
    <property type="evidence" value="ECO:0007669"/>
    <property type="project" value="InterPro"/>
</dbReference>
<protein>
    <submittedName>
        <fullName evidence="1">mRNA interferase HigB</fullName>
        <ecNumber evidence="1">3.1.-.-</ecNumber>
    </submittedName>
</protein>
<keyword evidence="1" id="KW-0378">Hydrolase</keyword>
<evidence type="ECO:0000313" key="1">
    <source>
        <dbReference type="EMBL" id="SUD28527.1"/>
    </source>
</evidence>
<dbReference type="GO" id="GO:0110001">
    <property type="term" value="C:toxin-antitoxin complex"/>
    <property type="evidence" value="ECO:0007669"/>
    <property type="project" value="InterPro"/>
</dbReference>
<dbReference type="Proteomes" id="UP000255125">
    <property type="component" value="Unassembled WGS sequence"/>
</dbReference>
<sequence>MGCPGVTVVGKCSLPLVPFWDYYRAMRVIAISHLKAFWEQCPDAEQSLLAWIDEAKKADWKSPTEIKEKFRSASILKSRRVVFNIKGNDYRLVVAVAYRFGAIYIKFIGTHRQYDAIDADTVEME</sequence>
<evidence type="ECO:0000313" key="2">
    <source>
        <dbReference type="Proteomes" id="UP000255125"/>
    </source>
</evidence>
<accession>A0A379I952</accession>
<organism evidence="1 2">
    <name type="scientific">Pseudomonas fluorescens</name>
    <dbReference type="NCBI Taxonomy" id="294"/>
    <lineage>
        <taxon>Bacteria</taxon>
        <taxon>Pseudomonadati</taxon>
        <taxon>Pseudomonadota</taxon>
        <taxon>Gammaproteobacteria</taxon>
        <taxon>Pseudomonadales</taxon>
        <taxon>Pseudomonadaceae</taxon>
        <taxon>Pseudomonas</taxon>
    </lineage>
</organism>